<feature type="transmembrane region" description="Helical" evidence="5">
    <location>
        <begin position="96"/>
        <end position="118"/>
    </location>
</feature>
<evidence type="ECO:0000313" key="7">
    <source>
        <dbReference type="EMBL" id="OBZ97535.1"/>
    </source>
</evidence>
<gene>
    <name evidence="7" type="ORF">ADU59_00520</name>
</gene>
<keyword evidence="4 5" id="KW-0472">Membrane</keyword>
<evidence type="ECO:0000256" key="1">
    <source>
        <dbReference type="ARBA" id="ARBA00004651"/>
    </source>
</evidence>
<dbReference type="CDD" id="cd06261">
    <property type="entry name" value="TM_PBP2"/>
    <property type="match status" value="1"/>
</dbReference>
<proteinExistence type="inferred from homology"/>
<dbReference type="PANTHER" id="PTHR43879">
    <property type="entry name" value="ABC TRANSPORTER PERMEASE PROTEIN"/>
    <property type="match status" value="1"/>
</dbReference>
<evidence type="ECO:0000313" key="8">
    <source>
        <dbReference type="Proteomes" id="UP000093111"/>
    </source>
</evidence>
<dbReference type="RefSeq" id="WP_068950678.1">
    <property type="nucleotide sequence ID" value="NZ_CM004502.1"/>
</dbReference>
<reference evidence="7 8" key="1">
    <citation type="journal article" date="2016" name="Syst. Appl. Microbiol.">
        <title>Pararhizobium polonicum sp. nov. isolated from tumors on stone fruit rootstocks.</title>
        <authorList>
            <person name="Pulawska J."/>
            <person name="Kuzmanovic N."/>
            <person name="Willems A."/>
            <person name="Pothier J.F."/>
        </authorList>
    </citation>
    <scope>NUCLEOTIDE SEQUENCE [LARGE SCALE GENOMIC DNA]</scope>
    <source>
        <strain evidence="7 8">F5.1</strain>
        <plasmid evidence="7">pF5.1a</plasmid>
    </source>
</reference>
<dbReference type="PANTHER" id="PTHR43879:SF1">
    <property type="entry name" value="GLUCOSE IMPORT SYSTEM PERMEASE PROTEIN GLCU"/>
    <property type="match status" value="1"/>
</dbReference>
<dbReference type="GO" id="GO:0055085">
    <property type="term" value="P:transmembrane transport"/>
    <property type="evidence" value="ECO:0007669"/>
    <property type="project" value="InterPro"/>
</dbReference>
<feature type="transmembrane region" description="Helical" evidence="5">
    <location>
        <begin position="125"/>
        <end position="152"/>
    </location>
</feature>
<feature type="transmembrane region" description="Helical" evidence="5">
    <location>
        <begin position="24"/>
        <end position="47"/>
    </location>
</feature>
<keyword evidence="3 5" id="KW-1133">Transmembrane helix</keyword>
<evidence type="ECO:0000256" key="3">
    <source>
        <dbReference type="ARBA" id="ARBA00022989"/>
    </source>
</evidence>
<accession>A0A1C7P8A9</accession>
<dbReference type="AlphaFoldDB" id="A0A1C7P8A9"/>
<sequence>MTASRTSSTQITRKPAFPIHRVGIYAFLFMSALFFLIPIYLMVATSLKGMPEIRAGNGLSWPIAPSFAAWIAAWSTACTGSVCEGISAGFWNSVKITIPAVILSCSVGAITGYTLSFWRFPGMNLIFGILVVAIFIPYQVFIFPMVSIFASLGLYGNIVGVILIHVIFGMPITTLMFRNYYASLPPELIKAARVDGAGYFRIFFQIILPLSPPIIIVAVIWQATGVWNDYLFGLVFAGMQNQPMTVQLNNILQSQMGAREYNMEMAATLLTALVPLSIYLLSGKWFVRGIVGGAVKG</sequence>
<dbReference type="InterPro" id="IPR000515">
    <property type="entry name" value="MetI-like"/>
</dbReference>
<dbReference type="EMBL" id="LGLV01000001">
    <property type="protein sequence ID" value="OBZ97535.1"/>
    <property type="molecule type" value="Genomic_DNA"/>
</dbReference>
<dbReference type="SUPFAM" id="SSF161098">
    <property type="entry name" value="MetI-like"/>
    <property type="match status" value="1"/>
</dbReference>
<name>A0A1C7P8A9_9HYPH</name>
<dbReference type="PROSITE" id="PS50928">
    <property type="entry name" value="ABC_TM1"/>
    <property type="match status" value="1"/>
</dbReference>
<feature type="transmembrane region" description="Helical" evidence="5">
    <location>
        <begin position="265"/>
        <end position="287"/>
    </location>
</feature>
<dbReference type="InterPro" id="IPR035906">
    <property type="entry name" value="MetI-like_sf"/>
</dbReference>
<dbReference type="GO" id="GO:0005886">
    <property type="term" value="C:plasma membrane"/>
    <property type="evidence" value="ECO:0007669"/>
    <property type="project" value="UniProtKB-SubCell"/>
</dbReference>
<dbReference type="Gene3D" id="1.10.3720.10">
    <property type="entry name" value="MetI-like"/>
    <property type="match status" value="1"/>
</dbReference>
<keyword evidence="7" id="KW-0614">Plasmid</keyword>
<evidence type="ECO:0000259" key="6">
    <source>
        <dbReference type="PROSITE" id="PS50928"/>
    </source>
</evidence>
<dbReference type="Proteomes" id="UP000093111">
    <property type="component" value="Plasmid pF5.1a"/>
</dbReference>
<feature type="domain" description="ABC transmembrane type-1" evidence="6">
    <location>
        <begin position="90"/>
        <end position="282"/>
    </location>
</feature>
<dbReference type="Pfam" id="PF00528">
    <property type="entry name" value="BPD_transp_1"/>
    <property type="match status" value="1"/>
</dbReference>
<keyword evidence="8" id="KW-1185">Reference proteome</keyword>
<organism evidence="7 8">
    <name type="scientific">Pararhizobium polonicum</name>
    <dbReference type="NCBI Taxonomy" id="1612624"/>
    <lineage>
        <taxon>Bacteria</taxon>
        <taxon>Pseudomonadati</taxon>
        <taxon>Pseudomonadota</taxon>
        <taxon>Alphaproteobacteria</taxon>
        <taxon>Hyphomicrobiales</taxon>
        <taxon>Rhizobiaceae</taxon>
        <taxon>Rhizobium/Agrobacterium group</taxon>
        <taxon>Pararhizobium</taxon>
    </lineage>
</organism>
<comment type="subcellular location">
    <subcellularLocation>
        <location evidence="1 5">Cell membrane</location>
        <topology evidence="1 5">Multi-pass membrane protein</topology>
    </subcellularLocation>
</comment>
<evidence type="ECO:0000256" key="5">
    <source>
        <dbReference type="RuleBase" id="RU363032"/>
    </source>
</evidence>
<evidence type="ECO:0000256" key="2">
    <source>
        <dbReference type="ARBA" id="ARBA00022692"/>
    </source>
</evidence>
<comment type="caution">
    <text evidence="7">The sequence shown here is derived from an EMBL/GenBank/DDBJ whole genome shotgun (WGS) entry which is preliminary data.</text>
</comment>
<dbReference type="OrthoDB" id="9815445at2"/>
<feature type="transmembrane region" description="Helical" evidence="5">
    <location>
        <begin position="198"/>
        <end position="221"/>
    </location>
</feature>
<dbReference type="PATRIC" id="fig|1612624.7.peg.109"/>
<geneLocation type="plasmid" evidence="8">
    <name>pf5.1a</name>
</geneLocation>
<evidence type="ECO:0000256" key="4">
    <source>
        <dbReference type="ARBA" id="ARBA00023136"/>
    </source>
</evidence>
<keyword evidence="5" id="KW-0813">Transport</keyword>
<protein>
    <submittedName>
        <fullName evidence="7">Sugar ABC transporter permease</fullName>
    </submittedName>
</protein>
<keyword evidence="2 5" id="KW-0812">Transmembrane</keyword>
<comment type="similarity">
    <text evidence="5">Belongs to the binding-protein-dependent transport system permease family.</text>
</comment>